<proteinExistence type="predicted"/>
<protein>
    <submittedName>
        <fullName evidence="1">Acetylglutamate kinase</fullName>
    </submittedName>
</protein>
<keyword evidence="1" id="KW-0418">Kinase</keyword>
<dbReference type="GO" id="GO:0016301">
    <property type="term" value="F:kinase activity"/>
    <property type="evidence" value="ECO:0007669"/>
    <property type="project" value="UniProtKB-KW"/>
</dbReference>
<evidence type="ECO:0000313" key="2">
    <source>
        <dbReference type="Proteomes" id="UP000558284"/>
    </source>
</evidence>
<evidence type="ECO:0000313" key="1">
    <source>
        <dbReference type="EMBL" id="MBA1144775.1"/>
    </source>
</evidence>
<gene>
    <name evidence="1" type="ORF">H0241_31765</name>
</gene>
<name>A0A838BE66_9HYPH</name>
<reference evidence="1 2" key="1">
    <citation type="submission" date="2020-07" db="EMBL/GenBank/DDBJ databases">
        <title>Definition of the novel symbiovar canariense within Mesorhizobium novociceri, a new species of genus Mesorhizobium nodulating Cicer canariense in the Caldera de Taburiente National Park (La Palma, Canary Islands).</title>
        <authorList>
            <person name="Leon-Barrios M."/>
            <person name="Perez-Yepez J."/>
            <person name="Flores-Felix J.D."/>
            <person name="Ramirez-Baena M.H."/>
            <person name="Pulido-Suarez L."/>
            <person name="Igual J.M."/>
            <person name="Velazquez E."/>
            <person name="Peix A."/>
        </authorList>
    </citation>
    <scope>NUCLEOTIDE SEQUENCE [LARGE SCALE GENOMIC DNA]</scope>
    <source>
        <strain evidence="1 2">CCANP35</strain>
    </source>
</reference>
<keyword evidence="1" id="KW-0808">Transferase</keyword>
<sequence>MRKLWEDHIIYTRNYIISTLAGLRDTDEVAKRLLKNQDDIGDAIKPYYGDAAGNELATLLKDHIKIATEVVKAAKSGNKTKLSAAQKKWTDNADDIAMFLGKANPNWSEKDMQDMLHKHLELTTGEVVGRLKKDWATDIKSYDEGHVHMLKFADMLTDGIAKQFPDKLKA</sequence>
<keyword evidence="2" id="KW-1185">Reference proteome</keyword>
<dbReference type="Proteomes" id="UP000558284">
    <property type="component" value="Unassembled WGS sequence"/>
</dbReference>
<accession>A0A838BE66</accession>
<dbReference type="EMBL" id="JACDTY010000027">
    <property type="protein sequence ID" value="MBA1144775.1"/>
    <property type="molecule type" value="Genomic_DNA"/>
</dbReference>
<dbReference type="AlphaFoldDB" id="A0A838BE66"/>
<organism evidence="1 2">
    <name type="scientific">Mesorhizobium neociceri</name>
    <dbReference type="NCBI Taxonomy" id="1307853"/>
    <lineage>
        <taxon>Bacteria</taxon>
        <taxon>Pseudomonadati</taxon>
        <taxon>Pseudomonadota</taxon>
        <taxon>Alphaproteobacteria</taxon>
        <taxon>Hyphomicrobiales</taxon>
        <taxon>Phyllobacteriaceae</taxon>
        <taxon>Mesorhizobium</taxon>
    </lineage>
</organism>
<comment type="caution">
    <text evidence="1">The sequence shown here is derived from an EMBL/GenBank/DDBJ whole genome shotgun (WGS) entry which is preliminary data.</text>
</comment>